<proteinExistence type="predicted"/>
<dbReference type="STRING" id="314276.OS145_12176"/>
<reference evidence="2 3" key="1">
    <citation type="journal article" date="2018" name="Nat. Biotechnol.">
        <title>A standardized bacterial taxonomy based on genome phylogeny substantially revises the tree of life.</title>
        <authorList>
            <person name="Parks D.H."/>
            <person name="Chuvochina M."/>
            <person name="Waite D.W."/>
            <person name="Rinke C."/>
            <person name="Skarshewski A."/>
            <person name="Chaumeil P.A."/>
            <person name="Hugenholtz P."/>
        </authorList>
    </citation>
    <scope>NUCLEOTIDE SEQUENCE [LARGE SCALE GENOMIC DNA]</scope>
    <source>
        <strain evidence="2">UBA9360</strain>
    </source>
</reference>
<dbReference type="Proteomes" id="UP000262878">
    <property type="component" value="Unassembled WGS sequence"/>
</dbReference>
<name>A0A348WR23_9GAMM</name>
<dbReference type="AlphaFoldDB" id="A0A348WR23"/>
<feature type="coiled-coil region" evidence="1">
    <location>
        <begin position="29"/>
        <end position="63"/>
    </location>
</feature>
<accession>A0A348WR23</accession>
<dbReference type="EMBL" id="DMUP01000225">
    <property type="protein sequence ID" value="HAR56985.1"/>
    <property type="molecule type" value="Genomic_DNA"/>
</dbReference>
<protein>
    <submittedName>
        <fullName evidence="2">Uncharacterized protein</fullName>
    </submittedName>
</protein>
<sequence length="106" mass="12254">MPLTAQQVVSQTTDPLALSEQLKTELKAYQAWQVAMEQKKRDLAFAELQLNWLKKQVEIAQQQKLLRPTSVAAPRPPKNCIRIAQSEWRLRDADGEWFWAKQGSCF</sequence>
<gene>
    <name evidence="2" type="ORF">DCR58_09415</name>
</gene>
<evidence type="ECO:0000313" key="3">
    <source>
        <dbReference type="Proteomes" id="UP000262878"/>
    </source>
</evidence>
<evidence type="ECO:0000313" key="2">
    <source>
        <dbReference type="EMBL" id="HAR56985.1"/>
    </source>
</evidence>
<organism evidence="2 3">
    <name type="scientific">Idiomarina baltica</name>
    <dbReference type="NCBI Taxonomy" id="190892"/>
    <lineage>
        <taxon>Bacteria</taxon>
        <taxon>Pseudomonadati</taxon>
        <taxon>Pseudomonadota</taxon>
        <taxon>Gammaproteobacteria</taxon>
        <taxon>Alteromonadales</taxon>
        <taxon>Idiomarinaceae</taxon>
        <taxon>Idiomarina</taxon>
    </lineage>
</organism>
<comment type="caution">
    <text evidence="2">The sequence shown here is derived from an EMBL/GenBank/DDBJ whole genome shotgun (WGS) entry which is preliminary data.</text>
</comment>
<evidence type="ECO:0000256" key="1">
    <source>
        <dbReference type="SAM" id="Coils"/>
    </source>
</evidence>
<keyword evidence="1" id="KW-0175">Coiled coil</keyword>